<dbReference type="InterPro" id="IPR001611">
    <property type="entry name" value="Leu-rich_rpt"/>
</dbReference>
<proteinExistence type="predicted"/>
<dbReference type="GO" id="GO:0005737">
    <property type="term" value="C:cytoplasm"/>
    <property type="evidence" value="ECO:0007669"/>
    <property type="project" value="TreeGrafter"/>
</dbReference>
<feature type="compositionally biased region" description="Polar residues" evidence="3">
    <location>
        <begin position="470"/>
        <end position="494"/>
    </location>
</feature>
<dbReference type="Gene3D" id="3.80.10.10">
    <property type="entry name" value="Ribonuclease Inhibitor"/>
    <property type="match status" value="3"/>
</dbReference>
<dbReference type="OrthoDB" id="1517790at2759"/>
<evidence type="ECO:0000256" key="1">
    <source>
        <dbReference type="ARBA" id="ARBA00022614"/>
    </source>
</evidence>
<feature type="compositionally biased region" description="Basic and acidic residues" evidence="3">
    <location>
        <begin position="173"/>
        <end position="182"/>
    </location>
</feature>
<dbReference type="Proteomes" id="UP000565441">
    <property type="component" value="Unassembled WGS sequence"/>
</dbReference>
<dbReference type="InterPro" id="IPR003591">
    <property type="entry name" value="Leu-rich_rpt_typical-subtyp"/>
</dbReference>
<dbReference type="Pfam" id="PF13516">
    <property type="entry name" value="LRR_6"/>
    <property type="match status" value="1"/>
</dbReference>
<accession>A0A8H5HF88</accession>
<dbReference type="SMART" id="SM00364">
    <property type="entry name" value="LRR_BAC"/>
    <property type="match status" value="3"/>
</dbReference>
<feature type="region of interest" description="Disordered" evidence="3">
    <location>
        <begin position="1"/>
        <end position="62"/>
    </location>
</feature>
<dbReference type="PRINTS" id="PR00019">
    <property type="entry name" value="LEURICHRPT"/>
</dbReference>
<dbReference type="SUPFAM" id="SSF52058">
    <property type="entry name" value="L domain-like"/>
    <property type="match status" value="1"/>
</dbReference>
<evidence type="ECO:0000256" key="2">
    <source>
        <dbReference type="ARBA" id="ARBA00022737"/>
    </source>
</evidence>
<evidence type="ECO:0000256" key="3">
    <source>
        <dbReference type="SAM" id="MobiDB-lite"/>
    </source>
</evidence>
<organism evidence="4 5">
    <name type="scientific">Tricholomella constricta</name>
    <dbReference type="NCBI Taxonomy" id="117010"/>
    <lineage>
        <taxon>Eukaryota</taxon>
        <taxon>Fungi</taxon>
        <taxon>Dikarya</taxon>
        <taxon>Basidiomycota</taxon>
        <taxon>Agaricomycotina</taxon>
        <taxon>Agaricomycetes</taxon>
        <taxon>Agaricomycetidae</taxon>
        <taxon>Agaricales</taxon>
        <taxon>Tricholomatineae</taxon>
        <taxon>Lyophyllaceae</taxon>
        <taxon>Tricholomella</taxon>
    </lineage>
</organism>
<protein>
    <recommendedName>
        <fullName evidence="6">L domain-like protein</fullName>
    </recommendedName>
</protein>
<sequence>MSRIPQSSSSRSPLKAPTTPVKSRGAAPASRIRTQSTRSATPTKLSSKPAVSAAPTQDPAPATLSIKEAIALRRAEAKKAQTKLASGGPNDFISLENASPVPVDKQEEEDILGRWSVRETIERARSTGSLNLATRSLPCIPSALFEIHLGITPDPLKSVPNEPSLPPSAPSDAPRRGGKRDNPAWFEAQDLQVLKIWNNEIVEVQHEISLFGSLKTVDLHQNKIASLPSSFGDLTSLTSLDLSRNALTSLPTNLFALPELTTLNISNNALTSLPFNAPFTSHNNNAKAKQAIGGSFFTPTITRATSPLPCLLILNASHNKISADAIDLEFPKTLTKVDLSDNPLGFGKSRCRSLLQKLGGLPKLKELRFESAEIGDDAFPSSLFSSTPFPSIRILDLGQTRVTPDAVKDALKGMKQEISYDITTEDPPEGVARVIVGKQIIKEAWEIELERREKARRAKHADFGDDWDSQPKSNGGTRANSGASGGESSVSRPTIMQEPRGEVVKEAWELEAEQGLLTEGGKRRARAAAVAAAANESKSQPALGIGRPTLDHSPKSSTSGFSLTNPQYYSEATRTLTLPPSCPPTKSPAHARAFSLAAPSSFSSLSLRTTDIAVPPPTLPLSVIIAQPFAHTLKVLILVNRRLDKSFFLPPFVDGHADFLPNLEELNLEGCGLADLITVTRSNSSTGTVTPPRSSEMILPLIAKLFPSLRTLNLSHNALTSMSLTTDALSGLILSAPGRNGLKHLRLRGNAISGLEGFQGLAESFKGNRQVPEWHLDELDIRDNEIGKLPPELGLLPMDVFLVDGNTFRIPQRRVWEREGTKGLLSWLRGRIE</sequence>
<keyword evidence="2" id="KW-0677">Repeat</keyword>
<evidence type="ECO:0000313" key="5">
    <source>
        <dbReference type="Proteomes" id="UP000565441"/>
    </source>
</evidence>
<keyword evidence="1" id="KW-0433">Leucine-rich repeat</keyword>
<dbReference type="PANTHER" id="PTHR15454">
    <property type="entry name" value="NISCHARIN RELATED"/>
    <property type="match status" value="1"/>
</dbReference>
<dbReference type="SMART" id="SM00369">
    <property type="entry name" value="LRR_TYP"/>
    <property type="match status" value="7"/>
</dbReference>
<dbReference type="PANTHER" id="PTHR15454:SF56">
    <property type="entry name" value="PROTEIN PHOSPHATASE 1 REGULATORY SUBUNIT 7-RELATED"/>
    <property type="match status" value="1"/>
</dbReference>
<gene>
    <name evidence="4" type="ORF">D9615_004263</name>
</gene>
<evidence type="ECO:0000313" key="4">
    <source>
        <dbReference type="EMBL" id="KAF5382229.1"/>
    </source>
</evidence>
<feature type="compositionally biased region" description="Polar residues" evidence="3">
    <location>
        <begin position="32"/>
        <end position="46"/>
    </location>
</feature>
<reference evidence="4 5" key="1">
    <citation type="journal article" date="2020" name="ISME J.">
        <title>Uncovering the hidden diversity of litter-decomposition mechanisms in mushroom-forming fungi.</title>
        <authorList>
            <person name="Floudas D."/>
            <person name="Bentzer J."/>
            <person name="Ahren D."/>
            <person name="Johansson T."/>
            <person name="Persson P."/>
            <person name="Tunlid A."/>
        </authorList>
    </citation>
    <scope>NUCLEOTIDE SEQUENCE [LARGE SCALE GENOMIC DNA]</scope>
    <source>
        <strain evidence="4 5">CBS 661.87</strain>
    </source>
</reference>
<comment type="caution">
    <text evidence="4">The sequence shown here is derived from an EMBL/GenBank/DDBJ whole genome shotgun (WGS) entry which is preliminary data.</text>
</comment>
<dbReference type="Pfam" id="PF13855">
    <property type="entry name" value="LRR_8"/>
    <property type="match status" value="1"/>
</dbReference>
<dbReference type="EMBL" id="JAACJP010000009">
    <property type="protein sequence ID" value="KAF5382229.1"/>
    <property type="molecule type" value="Genomic_DNA"/>
</dbReference>
<feature type="compositionally biased region" description="Low complexity" evidence="3">
    <location>
        <begin position="1"/>
        <end position="13"/>
    </location>
</feature>
<dbReference type="SUPFAM" id="SSF52047">
    <property type="entry name" value="RNI-like"/>
    <property type="match status" value="1"/>
</dbReference>
<dbReference type="AlphaFoldDB" id="A0A8H5HF88"/>
<dbReference type="PROSITE" id="PS51450">
    <property type="entry name" value="LRR"/>
    <property type="match status" value="5"/>
</dbReference>
<feature type="region of interest" description="Disordered" evidence="3">
    <location>
        <begin position="539"/>
        <end position="564"/>
    </location>
</feature>
<feature type="region of interest" description="Disordered" evidence="3">
    <location>
        <begin position="457"/>
        <end position="501"/>
    </location>
</feature>
<evidence type="ECO:0008006" key="6">
    <source>
        <dbReference type="Google" id="ProtNLM"/>
    </source>
</evidence>
<keyword evidence="5" id="KW-1185">Reference proteome</keyword>
<feature type="region of interest" description="Disordered" evidence="3">
    <location>
        <begin position="156"/>
        <end position="182"/>
    </location>
</feature>
<dbReference type="InterPro" id="IPR032675">
    <property type="entry name" value="LRR_dom_sf"/>
</dbReference>
<feature type="compositionally biased region" description="Polar residues" evidence="3">
    <location>
        <begin position="555"/>
        <end position="564"/>
    </location>
</feature>
<name>A0A8H5HF88_9AGAR</name>